<gene>
    <name evidence="2" type="ORF">G3569_17920</name>
</gene>
<evidence type="ECO:0000313" key="3">
    <source>
        <dbReference type="Proteomes" id="UP000479132"/>
    </source>
</evidence>
<feature type="signal peptide" evidence="1">
    <location>
        <begin position="1"/>
        <end position="22"/>
    </location>
</feature>
<dbReference type="EMBL" id="JAALLS010000045">
    <property type="protein sequence ID" value="NGP90242.1"/>
    <property type="molecule type" value="Genomic_DNA"/>
</dbReference>
<reference evidence="2 3" key="1">
    <citation type="submission" date="2020-02" db="EMBL/GenBank/DDBJ databases">
        <title>Aliifodinibius halophilus 2W32, complete genome.</title>
        <authorList>
            <person name="Li Y."/>
            <person name="Wu S."/>
        </authorList>
    </citation>
    <scope>NUCLEOTIDE SEQUENCE [LARGE SCALE GENOMIC DNA]</scope>
    <source>
        <strain evidence="2 3">2W32</strain>
    </source>
</reference>
<feature type="non-terminal residue" evidence="2">
    <location>
        <position position="714"/>
    </location>
</feature>
<dbReference type="AlphaFoldDB" id="A0A6M1TJL7"/>
<accession>A0A6M1TJL7</accession>
<evidence type="ECO:0000256" key="1">
    <source>
        <dbReference type="SAM" id="SignalP"/>
    </source>
</evidence>
<evidence type="ECO:0000313" key="2">
    <source>
        <dbReference type="EMBL" id="NGP90242.1"/>
    </source>
</evidence>
<feature type="chain" id="PRO_5026715608" description="Cadherin domain-containing protein" evidence="1">
    <location>
        <begin position="23"/>
        <end position="714"/>
    </location>
</feature>
<organism evidence="2 3">
    <name type="scientific">Fodinibius halophilus</name>
    <dbReference type="NCBI Taxonomy" id="1736908"/>
    <lineage>
        <taxon>Bacteria</taxon>
        <taxon>Pseudomonadati</taxon>
        <taxon>Balneolota</taxon>
        <taxon>Balneolia</taxon>
        <taxon>Balneolales</taxon>
        <taxon>Balneolaceae</taxon>
        <taxon>Fodinibius</taxon>
    </lineage>
</organism>
<keyword evidence="3" id="KW-1185">Reference proteome</keyword>
<comment type="caution">
    <text evidence="2">The sequence shown here is derived from an EMBL/GenBank/DDBJ whole genome shotgun (WGS) entry which is preliminary data.</text>
</comment>
<dbReference type="Proteomes" id="UP000479132">
    <property type="component" value="Unassembled WGS sequence"/>
</dbReference>
<sequence length="714" mass="72866">MKQLATLLILLFSISLTSAVFAQTTVTFDDQGYVGDQDITTELASGLNGFKFEYTTDYPPQTGIHLSYDTFVAKTGGSVEPGLTNDGPPNQTITITKTDGSNFKFDSFWADGKNGNNIGVKIEGFRNGSSTGSQTIGPLKFDDKVTINLNSNFENVDEVRITDEGAPYGFDAFFDHFKFNDPIIPDTDGDLTAGSGVSEPVGIASTLDTSGEAIDVFDFTLSDGGGGDGLAMTVSEITVNVSGTSTDAERGDITWRLNGNDASNVTGTYDAGADQITFTGLSISIADGGSETYTINAYYNDNSSLTEDHTIVLSVDGDTDVTTGGSGTSMGTTSAVTNSSGSTIDITASQLAFTTQPASSTSGSALGTQPVVTAQDAFGNTDVDFTETVTLTESNPGSLSGDIDITASNGVATFTDVAYTASADQESFTLTANDEDGTGSNLSTIDANSITSDVVATKLVFNTEPAPTTVEDGTSTDMTTDPVVQAVDANNTVDTGYSTGITLAEVNGAGSATMSGTGDTDGSTSTVTISPFSGVATFTDLQLTYTASGSSNENFNLQASSGGLTTVNSTQLTAEVNNPPTLTGLPSDISVTEDTESNLDLSSSVFADADGDNITVTLTASAGTFSTPADGSGVGSGVTTTKVSSTVITLAGSPGDINTYLDTNSNIKYTGASNVSGDNAATISVEANDGNGSGDVSFGSVDVDITAVNDNPTL</sequence>
<dbReference type="RefSeq" id="WP_205720280.1">
    <property type="nucleotide sequence ID" value="NZ_JAALLS010000045.1"/>
</dbReference>
<proteinExistence type="predicted"/>
<protein>
    <recommendedName>
        <fullName evidence="4">Cadherin domain-containing protein</fullName>
    </recommendedName>
</protein>
<name>A0A6M1TJL7_9BACT</name>
<evidence type="ECO:0008006" key="4">
    <source>
        <dbReference type="Google" id="ProtNLM"/>
    </source>
</evidence>
<keyword evidence="1" id="KW-0732">Signal</keyword>